<dbReference type="AlphaFoldDB" id="A0A841BLC8"/>
<dbReference type="RefSeq" id="WP_184832431.1">
    <property type="nucleotide sequence ID" value="NZ_JACHMN010000001.1"/>
</dbReference>
<name>A0A841BLC8_9ACTN</name>
<feature type="domain" description="Peptidase S8/S53" evidence="8">
    <location>
        <begin position="63"/>
        <end position="314"/>
    </location>
</feature>
<gene>
    <name evidence="9" type="ORF">F4553_000931</name>
</gene>
<dbReference type="InterPro" id="IPR015500">
    <property type="entry name" value="Peptidase_S8_subtilisin-rel"/>
</dbReference>
<dbReference type="InterPro" id="IPR000209">
    <property type="entry name" value="Peptidase_S8/S53_dom"/>
</dbReference>
<evidence type="ECO:0000256" key="5">
    <source>
        <dbReference type="PROSITE-ProRule" id="PRU01240"/>
    </source>
</evidence>
<dbReference type="Proteomes" id="UP000587527">
    <property type="component" value="Unassembled WGS sequence"/>
</dbReference>
<accession>A0A841BLC8</accession>
<evidence type="ECO:0000256" key="7">
    <source>
        <dbReference type="SAM" id="SignalP"/>
    </source>
</evidence>
<dbReference type="GO" id="GO:0004252">
    <property type="term" value="F:serine-type endopeptidase activity"/>
    <property type="evidence" value="ECO:0007669"/>
    <property type="project" value="InterPro"/>
</dbReference>
<evidence type="ECO:0000256" key="4">
    <source>
        <dbReference type="ARBA" id="ARBA00022825"/>
    </source>
</evidence>
<comment type="caution">
    <text evidence="9">The sequence shown here is derived from an EMBL/GenBank/DDBJ whole genome shotgun (WGS) entry which is preliminary data.</text>
</comment>
<protein>
    <submittedName>
        <fullName evidence="9">Type VII secretion-associated serine protease mycosin</fullName>
    </submittedName>
</protein>
<keyword evidence="6" id="KW-0812">Transmembrane</keyword>
<dbReference type="PANTHER" id="PTHR43806:SF11">
    <property type="entry name" value="CEREVISIN-RELATED"/>
    <property type="match status" value="1"/>
</dbReference>
<dbReference type="PRINTS" id="PR00723">
    <property type="entry name" value="SUBTILISIN"/>
</dbReference>
<keyword evidence="10" id="KW-1185">Reference proteome</keyword>
<dbReference type="InterPro" id="IPR050131">
    <property type="entry name" value="Peptidase_S8_subtilisin-like"/>
</dbReference>
<dbReference type="PROSITE" id="PS00136">
    <property type="entry name" value="SUBTILASE_ASP"/>
    <property type="match status" value="1"/>
</dbReference>
<evidence type="ECO:0000313" key="9">
    <source>
        <dbReference type="EMBL" id="MBB5867552.1"/>
    </source>
</evidence>
<proteinExistence type="inferred from homology"/>
<feature type="transmembrane region" description="Helical" evidence="6">
    <location>
        <begin position="351"/>
        <end position="372"/>
    </location>
</feature>
<dbReference type="EMBL" id="JACHMN010000001">
    <property type="protein sequence ID" value="MBB5867552.1"/>
    <property type="molecule type" value="Genomic_DNA"/>
</dbReference>
<dbReference type="Pfam" id="PF00082">
    <property type="entry name" value="Peptidase_S8"/>
    <property type="match status" value="1"/>
</dbReference>
<evidence type="ECO:0000259" key="8">
    <source>
        <dbReference type="Pfam" id="PF00082"/>
    </source>
</evidence>
<dbReference type="InterPro" id="IPR023827">
    <property type="entry name" value="Peptidase_S8_Asp-AS"/>
</dbReference>
<keyword evidence="2 9" id="KW-0645">Protease</keyword>
<evidence type="ECO:0000256" key="2">
    <source>
        <dbReference type="ARBA" id="ARBA00022670"/>
    </source>
</evidence>
<dbReference type="InterPro" id="IPR036852">
    <property type="entry name" value="Peptidase_S8/S53_dom_sf"/>
</dbReference>
<evidence type="ECO:0000256" key="3">
    <source>
        <dbReference type="ARBA" id="ARBA00022801"/>
    </source>
</evidence>
<dbReference type="PROSITE" id="PS00137">
    <property type="entry name" value="SUBTILASE_HIS"/>
    <property type="match status" value="1"/>
</dbReference>
<dbReference type="PROSITE" id="PS51892">
    <property type="entry name" value="SUBTILASE"/>
    <property type="match status" value="1"/>
</dbReference>
<feature type="chain" id="PRO_5032698500" evidence="7">
    <location>
        <begin position="25"/>
        <end position="386"/>
    </location>
</feature>
<evidence type="ECO:0000313" key="10">
    <source>
        <dbReference type="Proteomes" id="UP000587527"/>
    </source>
</evidence>
<dbReference type="PANTHER" id="PTHR43806">
    <property type="entry name" value="PEPTIDASE S8"/>
    <property type="match status" value="1"/>
</dbReference>
<keyword evidence="3" id="KW-0378">Hydrolase</keyword>
<dbReference type="PROSITE" id="PS51257">
    <property type="entry name" value="PROKAR_LIPOPROTEIN"/>
    <property type="match status" value="1"/>
</dbReference>
<reference evidence="9 10" key="1">
    <citation type="submission" date="2020-08" db="EMBL/GenBank/DDBJ databases">
        <title>Sequencing the genomes of 1000 actinobacteria strains.</title>
        <authorList>
            <person name="Klenk H.-P."/>
        </authorList>
    </citation>
    <scope>NUCLEOTIDE SEQUENCE [LARGE SCALE GENOMIC DNA]</scope>
    <source>
        <strain evidence="9 10">DSM 45362</strain>
    </source>
</reference>
<comment type="similarity">
    <text evidence="1 5">Belongs to the peptidase S8 family.</text>
</comment>
<evidence type="ECO:0000256" key="1">
    <source>
        <dbReference type="ARBA" id="ARBA00011073"/>
    </source>
</evidence>
<dbReference type="SUPFAM" id="SSF52743">
    <property type="entry name" value="Subtilisin-like"/>
    <property type="match status" value="1"/>
</dbReference>
<keyword evidence="6" id="KW-0472">Membrane</keyword>
<dbReference type="GO" id="GO:0006508">
    <property type="term" value="P:proteolysis"/>
    <property type="evidence" value="ECO:0007669"/>
    <property type="project" value="UniProtKB-KW"/>
</dbReference>
<feature type="signal peptide" evidence="7">
    <location>
        <begin position="1"/>
        <end position="24"/>
    </location>
</feature>
<comment type="caution">
    <text evidence="5">Lacks conserved residue(s) required for the propagation of feature annotation.</text>
</comment>
<keyword evidence="6" id="KW-1133">Transmembrane helix</keyword>
<dbReference type="InterPro" id="IPR022398">
    <property type="entry name" value="Peptidase_S8_His-AS"/>
</dbReference>
<dbReference type="Gene3D" id="3.40.50.200">
    <property type="entry name" value="Peptidase S8/S53 domain"/>
    <property type="match status" value="1"/>
</dbReference>
<keyword evidence="4" id="KW-0720">Serine protease</keyword>
<sequence>MRGLSLIAAAALLVGLGLPVPAAAAGAAACRNGFAKGDTAIPARPWAQRWLAPERAWPLSDGGHAVTVAVVDTGVDRVHPQLADAVLPGVDLLGDAGAGRVDCTGHGTAVASLIAARPADGIGFAGVAPKARILPVRVVERADGDIDPAKVAAGIRWATAHGATIVNIALVVPDSAAVRDAVADAVRHDVLVVAGAGTLGTGTRASGPSYPAGYDGVLGVVGADASGNPPEAAWTGSHVDLTAPGLDLIAAAPALGHTTAWARDAGLATAMVSGSAALLRSARPGLTAAAVAERLTATADPAPAGRRSDRFGWGYVNPYRALSEPDPSATAGARGAEVVERAAVAPADGRVAAAAQVLTAVFLAVALLLLGLRGVRSRRRAARGGR</sequence>
<organism evidence="9 10">
    <name type="scientific">Allocatelliglobosispora scoriae</name>
    <dbReference type="NCBI Taxonomy" id="643052"/>
    <lineage>
        <taxon>Bacteria</taxon>
        <taxon>Bacillati</taxon>
        <taxon>Actinomycetota</taxon>
        <taxon>Actinomycetes</taxon>
        <taxon>Micromonosporales</taxon>
        <taxon>Micromonosporaceae</taxon>
        <taxon>Allocatelliglobosispora</taxon>
    </lineage>
</organism>
<keyword evidence="7" id="KW-0732">Signal</keyword>
<evidence type="ECO:0000256" key="6">
    <source>
        <dbReference type="SAM" id="Phobius"/>
    </source>
</evidence>